<evidence type="ECO:0000256" key="2">
    <source>
        <dbReference type="ARBA" id="ARBA00022692"/>
    </source>
</evidence>
<feature type="transmembrane region" description="Helical" evidence="5">
    <location>
        <begin position="88"/>
        <end position="109"/>
    </location>
</feature>
<dbReference type="PANTHER" id="PTHR39157">
    <property type="entry name" value="INTEGRAL MEMBRANE PROTEIN-RELATED"/>
    <property type="match status" value="1"/>
</dbReference>
<keyword evidence="7" id="KW-1185">Reference proteome</keyword>
<keyword evidence="4 5" id="KW-0472">Membrane</keyword>
<dbReference type="EMBL" id="QGGL01000004">
    <property type="protein sequence ID" value="PWK14841.1"/>
    <property type="molecule type" value="Genomic_DNA"/>
</dbReference>
<dbReference type="Pfam" id="PF07681">
    <property type="entry name" value="DoxX"/>
    <property type="match status" value="1"/>
</dbReference>
<feature type="transmembrane region" description="Helical" evidence="5">
    <location>
        <begin position="116"/>
        <end position="138"/>
    </location>
</feature>
<dbReference type="Proteomes" id="UP000245634">
    <property type="component" value="Unassembled WGS sequence"/>
</dbReference>
<dbReference type="RefSeq" id="WP_211320344.1">
    <property type="nucleotide sequence ID" value="NZ_QGGL01000004.1"/>
</dbReference>
<evidence type="ECO:0000256" key="3">
    <source>
        <dbReference type="ARBA" id="ARBA00022989"/>
    </source>
</evidence>
<accession>A0A316DXJ9</accession>
<dbReference type="PANTHER" id="PTHR39157:SF1">
    <property type="entry name" value="DOXX FAMILY PROTEIN"/>
    <property type="match status" value="1"/>
</dbReference>
<dbReference type="InterPro" id="IPR032808">
    <property type="entry name" value="DoxX"/>
</dbReference>
<evidence type="ECO:0000256" key="4">
    <source>
        <dbReference type="ARBA" id="ARBA00023136"/>
    </source>
</evidence>
<proteinExistence type="predicted"/>
<comment type="subcellular location">
    <subcellularLocation>
        <location evidence="1">Membrane</location>
        <topology evidence="1">Multi-pass membrane protein</topology>
    </subcellularLocation>
</comment>
<keyword evidence="2 5" id="KW-0812">Transmembrane</keyword>
<keyword evidence="3 5" id="KW-1133">Transmembrane helix</keyword>
<name>A0A316DXJ9_9BACL</name>
<dbReference type="AlphaFoldDB" id="A0A316DXJ9"/>
<evidence type="ECO:0000313" key="6">
    <source>
        <dbReference type="EMBL" id="PWK14841.1"/>
    </source>
</evidence>
<evidence type="ECO:0000256" key="5">
    <source>
        <dbReference type="SAM" id="Phobius"/>
    </source>
</evidence>
<evidence type="ECO:0000256" key="1">
    <source>
        <dbReference type="ARBA" id="ARBA00004141"/>
    </source>
</evidence>
<dbReference type="GO" id="GO:0016020">
    <property type="term" value="C:membrane"/>
    <property type="evidence" value="ECO:0007669"/>
    <property type="project" value="UniProtKB-SubCell"/>
</dbReference>
<feature type="transmembrane region" description="Helical" evidence="5">
    <location>
        <begin position="7"/>
        <end position="24"/>
    </location>
</feature>
<protein>
    <submittedName>
        <fullName evidence="6">Thiosulfate dehydrogenase [quinone] large subunit</fullName>
    </submittedName>
</protein>
<sequence>MMNWLRNSVVASALLTIVRIYVGWKFLDAGWGKVTGDKAFDSSGFLKGAIAKSTGDKPSVQEWYGNFLDGFALPNVDLFNFLVQWGELLVGIGLILGTLTTFAAIMGLLMNFNYVLAGTVSINANLIFLGFFIVAAGFNAGRFGGDYFVIPFLRSKLLKSSNKQNSPGVGLQG</sequence>
<gene>
    <name evidence="6" type="ORF">C7459_10440</name>
</gene>
<comment type="caution">
    <text evidence="6">The sequence shown here is derived from an EMBL/GenBank/DDBJ whole genome shotgun (WGS) entry which is preliminary data.</text>
</comment>
<evidence type="ECO:0000313" key="7">
    <source>
        <dbReference type="Proteomes" id="UP000245634"/>
    </source>
</evidence>
<reference evidence="6 7" key="1">
    <citation type="submission" date="2018-05" db="EMBL/GenBank/DDBJ databases">
        <title>Genomic Encyclopedia of Type Strains, Phase IV (KMG-IV): sequencing the most valuable type-strain genomes for metagenomic binning, comparative biology and taxonomic classification.</title>
        <authorList>
            <person name="Goeker M."/>
        </authorList>
    </citation>
    <scope>NUCLEOTIDE SEQUENCE [LARGE SCALE GENOMIC DNA]</scope>
    <source>
        <strain evidence="6 7">DSM 18773</strain>
    </source>
</reference>
<organism evidence="6 7">
    <name type="scientific">Tumebacillus permanentifrigoris</name>
    <dbReference type="NCBI Taxonomy" id="378543"/>
    <lineage>
        <taxon>Bacteria</taxon>
        <taxon>Bacillati</taxon>
        <taxon>Bacillota</taxon>
        <taxon>Bacilli</taxon>
        <taxon>Bacillales</taxon>
        <taxon>Alicyclobacillaceae</taxon>
        <taxon>Tumebacillus</taxon>
    </lineage>
</organism>